<gene>
    <name evidence="2" type="ORF">LshimejAT787_0801930</name>
</gene>
<dbReference type="PANTHER" id="PTHR10887:SF495">
    <property type="entry name" value="HELICASE SENATAXIN ISOFORM X1-RELATED"/>
    <property type="match status" value="1"/>
</dbReference>
<dbReference type="PANTHER" id="PTHR10887">
    <property type="entry name" value="DNA2/NAM7 HELICASE FAMILY"/>
    <property type="match status" value="1"/>
</dbReference>
<dbReference type="SUPFAM" id="SSF52540">
    <property type="entry name" value="P-loop containing nucleoside triphosphate hydrolases"/>
    <property type="match status" value="1"/>
</dbReference>
<dbReference type="EMBL" id="BRPK01000008">
    <property type="protein sequence ID" value="GLB40322.1"/>
    <property type="molecule type" value="Genomic_DNA"/>
</dbReference>
<name>A0A9P3PS11_LYOSH</name>
<proteinExistence type="predicted"/>
<evidence type="ECO:0000313" key="2">
    <source>
        <dbReference type="EMBL" id="GLB40322.1"/>
    </source>
</evidence>
<dbReference type="InterPro" id="IPR027417">
    <property type="entry name" value="P-loop_NTPase"/>
</dbReference>
<dbReference type="AlphaFoldDB" id="A0A9P3PS11"/>
<protein>
    <submittedName>
        <fullName evidence="2">AAA domain containing protein</fullName>
    </submittedName>
</protein>
<dbReference type="Pfam" id="PF13245">
    <property type="entry name" value="AAA_19"/>
    <property type="match status" value="1"/>
</dbReference>
<dbReference type="OrthoDB" id="6513042at2759"/>
<dbReference type="InterPro" id="IPR047187">
    <property type="entry name" value="SF1_C_Upf1"/>
</dbReference>
<evidence type="ECO:0000259" key="1">
    <source>
        <dbReference type="Pfam" id="PF13087"/>
    </source>
</evidence>
<feature type="domain" description="DNA2/NAM7 helicase-like C-terminal" evidence="1">
    <location>
        <begin position="429"/>
        <end position="588"/>
    </location>
</feature>
<dbReference type="Gene3D" id="3.40.50.300">
    <property type="entry name" value="P-loop containing nucleotide triphosphate hydrolases"/>
    <property type="match status" value="2"/>
</dbReference>
<sequence length="623" mass="69428">MSVTLHNMDICFFPDDLAMRAWISQLLAVYGNGAETLAKVRRIDTAKISVEKLNIIAKIATDSLRLDQLKPIKMAHQAKVVCDGAGRTIVQSSTYKNKLRSEKVVRLGIRGSSETSGYTIPAQVGLVNGKSGLLQAAQSVDGPMVATVISIGRDDPTTAEAQRAATILRILQGYEQLLTNSPWIQNIFFPSGDPHKPLSWPLEWSDPCKSGPSLMVPNPPSILLQLNSSQQDAVNTMYSTLDKHRITVIQGPPGTGKTSVIASFVQLAIQTGLDGIWLVAQSNVAVKNIAEKLLSAGFTAWKLLVSKDFIFEWHEHIYTKVQDNIIRSDQFFKIKPHAIKDCKVMLCTLSMLSNMFITKFTSQNPMKILIVDEASQIEIGDYISILSTSSSNLRKACFIGDDKQLPPFGQEDLQDLQSIFEIPHLHPLRLFLDTQYRMPPQIGAIISNLVYDSKLKSNPTHPITDKVLACRFIDVPGHEQLNGSSFMNLLECEAVIKLAQQLQVQQKAYQIITPYEGQRGIIEARMKDTPDLDWENKCFNVDSFQGNEEDYIIISLVRSFELGFLINLRRTNVMLTRCKKGMFIVSSRKFLKGKGASTLVGALEQRMGPEAWLEIKDLEEGNC</sequence>
<dbReference type="CDD" id="cd18808">
    <property type="entry name" value="SF1_C_Upf1"/>
    <property type="match status" value="1"/>
</dbReference>
<dbReference type="InterPro" id="IPR041679">
    <property type="entry name" value="DNA2/NAM7-like_C"/>
</dbReference>
<evidence type="ECO:0000313" key="3">
    <source>
        <dbReference type="Proteomes" id="UP001063166"/>
    </source>
</evidence>
<reference evidence="2" key="1">
    <citation type="submission" date="2022-07" db="EMBL/GenBank/DDBJ databases">
        <title>The genome of Lyophyllum shimeji provides insight into the initial evolution of ectomycorrhizal fungal genome.</title>
        <authorList>
            <person name="Kobayashi Y."/>
            <person name="Shibata T."/>
            <person name="Hirakawa H."/>
            <person name="Shigenobu S."/>
            <person name="Nishiyama T."/>
            <person name="Yamada A."/>
            <person name="Hasebe M."/>
            <person name="Kawaguchi M."/>
        </authorList>
    </citation>
    <scope>NUCLEOTIDE SEQUENCE</scope>
    <source>
        <strain evidence="2">AT787</strain>
    </source>
</reference>
<dbReference type="Pfam" id="PF13087">
    <property type="entry name" value="AAA_12"/>
    <property type="match status" value="1"/>
</dbReference>
<keyword evidence="3" id="KW-1185">Reference proteome</keyword>
<organism evidence="2 3">
    <name type="scientific">Lyophyllum shimeji</name>
    <name type="common">Hon-shimeji</name>
    <name type="synonym">Tricholoma shimeji</name>
    <dbReference type="NCBI Taxonomy" id="47721"/>
    <lineage>
        <taxon>Eukaryota</taxon>
        <taxon>Fungi</taxon>
        <taxon>Dikarya</taxon>
        <taxon>Basidiomycota</taxon>
        <taxon>Agaricomycotina</taxon>
        <taxon>Agaricomycetes</taxon>
        <taxon>Agaricomycetidae</taxon>
        <taxon>Agaricales</taxon>
        <taxon>Tricholomatineae</taxon>
        <taxon>Lyophyllaceae</taxon>
        <taxon>Lyophyllum</taxon>
    </lineage>
</organism>
<comment type="caution">
    <text evidence="2">The sequence shown here is derived from an EMBL/GenBank/DDBJ whole genome shotgun (WGS) entry which is preliminary data.</text>
</comment>
<accession>A0A9P3PS11</accession>
<dbReference type="CDD" id="cd17934">
    <property type="entry name" value="DEXXQc_Upf1-like"/>
    <property type="match status" value="1"/>
</dbReference>
<dbReference type="Proteomes" id="UP001063166">
    <property type="component" value="Unassembled WGS sequence"/>
</dbReference>
<dbReference type="InterPro" id="IPR045055">
    <property type="entry name" value="DNA2/NAM7-like"/>
</dbReference>